<keyword evidence="8 10" id="KW-1133">Transmembrane helix</keyword>
<dbReference type="Pfam" id="PF19055">
    <property type="entry name" value="ABC2_membrane_7"/>
    <property type="match status" value="1"/>
</dbReference>
<dbReference type="CDD" id="cd03232">
    <property type="entry name" value="ABCG_PDR_domain2"/>
    <property type="match status" value="1"/>
</dbReference>
<dbReference type="GO" id="GO:0016887">
    <property type="term" value="F:ATP hydrolysis activity"/>
    <property type="evidence" value="ECO:0007669"/>
    <property type="project" value="InterPro"/>
</dbReference>
<dbReference type="SUPFAM" id="SSF52540">
    <property type="entry name" value="P-loop containing nucleoside triphosphate hydrolases"/>
    <property type="match status" value="2"/>
</dbReference>
<feature type="transmembrane region" description="Helical" evidence="10">
    <location>
        <begin position="1176"/>
        <end position="1195"/>
    </location>
</feature>
<evidence type="ECO:0000313" key="13">
    <source>
        <dbReference type="Proteomes" id="UP000596660"/>
    </source>
</evidence>
<keyword evidence="13" id="KW-1185">Reference proteome</keyword>
<dbReference type="PANTHER" id="PTHR19241">
    <property type="entry name" value="ATP-BINDING CASSETTE TRANSPORTER"/>
    <property type="match status" value="1"/>
</dbReference>
<proteinExistence type="inferred from homology"/>
<keyword evidence="5" id="KW-0677">Repeat</keyword>
<dbReference type="InterPro" id="IPR003439">
    <property type="entry name" value="ABC_transporter-like_ATP-bd"/>
</dbReference>
<keyword evidence="9 10" id="KW-0472">Membrane</keyword>
<dbReference type="Proteomes" id="UP000596660">
    <property type="component" value="Unplaced"/>
</dbReference>
<feature type="transmembrane region" description="Helical" evidence="10">
    <location>
        <begin position="506"/>
        <end position="522"/>
    </location>
</feature>
<protein>
    <recommendedName>
        <fullName evidence="11">ABC transporter domain-containing protein</fullName>
    </recommendedName>
</protein>
<evidence type="ECO:0000256" key="6">
    <source>
        <dbReference type="ARBA" id="ARBA00022741"/>
    </source>
</evidence>
<evidence type="ECO:0000256" key="10">
    <source>
        <dbReference type="SAM" id="Phobius"/>
    </source>
</evidence>
<comment type="subcellular location">
    <subcellularLocation>
        <location evidence="1">Membrane</location>
        <topology evidence="1">Multi-pass membrane protein</topology>
    </subcellularLocation>
</comment>
<dbReference type="GO" id="GO:0005524">
    <property type="term" value="F:ATP binding"/>
    <property type="evidence" value="ECO:0007669"/>
    <property type="project" value="UniProtKB-KW"/>
</dbReference>
<feature type="transmembrane region" description="Helical" evidence="10">
    <location>
        <begin position="481"/>
        <end position="500"/>
    </location>
</feature>
<evidence type="ECO:0000256" key="4">
    <source>
        <dbReference type="ARBA" id="ARBA00022692"/>
    </source>
</evidence>
<evidence type="ECO:0000313" key="12">
    <source>
        <dbReference type="EnsemblPlants" id="AUR62004594-RA:cds"/>
    </source>
</evidence>
<name>A0A803KZY4_CHEQI</name>
<reference evidence="12" key="2">
    <citation type="submission" date="2021-03" db="UniProtKB">
        <authorList>
            <consortium name="EnsemblPlants"/>
        </authorList>
    </citation>
    <scope>IDENTIFICATION</scope>
</reference>
<dbReference type="FunFam" id="3.40.50.300:FF:000059">
    <property type="entry name" value="ABC transporter G family member 40"/>
    <property type="match status" value="1"/>
</dbReference>
<dbReference type="GO" id="GO:0005886">
    <property type="term" value="C:plasma membrane"/>
    <property type="evidence" value="ECO:0007669"/>
    <property type="project" value="UniProtKB-ARBA"/>
</dbReference>
<dbReference type="Pfam" id="PF01061">
    <property type="entry name" value="ABC2_membrane"/>
    <property type="match status" value="2"/>
</dbReference>
<accession>A0A803KZY4</accession>
<dbReference type="Pfam" id="PF08370">
    <property type="entry name" value="PDR_assoc"/>
    <property type="match status" value="1"/>
</dbReference>
<evidence type="ECO:0000256" key="1">
    <source>
        <dbReference type="ARBA" id="ARBA00004141"/>
    </source>
</evidence>
<reference evidence="12" key="1">
    <citation type="journal article" date="2017" name="Nature">
        <title>The genome of Chenopodium quinoa.</title>
        <authorList>
            <person name="Jarvis D.E."/>
            <person name="Ho Y.S."/>
            <person name="Lightfoot D.J."/>
            <person name="Schmoeckel S.M."/>
            <person name="Li B."/>
            <person name="Borm T.J.A."/>
            <person name="Ohyanagi H."/>
            <person name="Mineta K."/>
            <person name="Michell C.T."/>
            <person name="Saber N."/>
            <person name="Kharbatia N.M."/>
            <person name="Rupper R.R."/>
            <person name="Sharp A.R."/>
            <person name="Dally N."/>
            <person name="Boughton B.A."/>
            <person name="Woo Y.H."/>
            <person name="Gao G."/>
            <person name="Schijlen E.G.W.M."/>
            <person name="Guo X."/>
            <person name="Momin A.A."/>
            <person name="Negrao S."/>
            <person name="Al-Babili S."/>
            <person name="Gehring C."/>
            <person name="Roessner U."/>
            <person name="Jung C."/>
            <person name="Murphy K."/>
            <person name="Arold S.T."/>
            <person name="Gojobori T."/>
            <person name="van der Linden C.G."/>
            <person name="van Loo E.N."/>
            <person name="Jellen E.N."/>
            <person name="Maughan P.J."/>
            <person name="Tester M."/>
        </authorList>
    </citation>
    <scope>NUCLEOTIDE SEQUENCE [LARGE SCALE GENOMIC DNA]</scope>
    <source>
        <strain evidence="12">cv. PI 614886</strain>
    </source>
</reference>
<dbReference type="EnsemblPlants" id="AUR62004594-RA">
    <property type="protein sequence ID" value="AUR62004594-RA:cds"/>
    <property type="gene ID" value="AUR62004594"/>
</dbReference>
<evidence type="ECO:0000256" key="2">
    <source>
        <dbReference type="ARBA" id="ARBA00006012"/>
    </source>
</evidence>
<organism evidence="12 13">
    <name type="scientific">Chenopodium quinoa</name>
    <name type="common">Quinoa</name>
    <dbReference type="NCBI Taxonomy" id="63459"/>
    <lineage>
        <taxon>Eukaryota</taxon>
        <taxon>Viridiplantae</taxon>
        <taxon>Streptophyta</taxon>
        <taxon>Embryophyta</taxon>
        <taxon>Tracheophyta</taxon>
        <taxon>Spermatophyta</taxon>
        <taxon>Magnoliopsida</taxon>
        <taxon>eudicotyledons</taxon>
        <taxon>Gunneridae</taxon>
        <taxon>Pentapetalae</taxon>
        <taxon>Caryophyllales</taxon>
        <taxon>Chenopodiaceae</taxon>
        <taxon>Chenopodioideae</taxon>
        <taxon>Atripliceae</taxon>
        <taxon>Chenopodium</taxon>
    </lineage>
</organism>
<dbReference type="InterPro" id="IPR034003">
    <property type="entry name" value="ABCG_PDR_2"/>
</dbReference>
<dbReference type="Pfam" id="PF00005">
    <property type="entry name" value="ABC_tran"/>
    <property type="match status" value="2"/>
</dbReference>
<dbReference type="InterPro" id="IPR027417">
    <property type="entry name" value="P-loop_NTPase"/>
</dbReference>
<evidence type="ECO:0000256" key="7">
    <source>
        <dbReference type="ARBA" id="ARBA00022840"/>
    </source>
</evidence>
<feature type="transmembrane region" description="Helical" evidence="10">
    <location>
        <begin position="1033"/>
        <end position="1051"/>
    </location>
</feature>
<feature type="transmembrane region" description="Helical" evidence="10">
    <location>
        <begin position="1063"/>
        <end position="1090"/>
    </location>
</feature>
<comment type="similarity">
    <text evidence="2">Belongs to the ABC transporter superfamily. ABCG family. PDR (TC 3.A.1.205) subfamily.</text>
</comment>
<dbReference type="FunFam" id="3.40.50.300:FF:000179">
    <property type="entry name" value="ABC transporter G family member 34"/>
    <property type="match status" value="1"/>
</dbReference>
<keyword evidence="7" id="KW-0067">ATP-binding</keyword>
<keyword evidence="3" id="KW-0813">Transport</keyword>
<feature type="domain" description="ABC transporter" evidence="11">
    <location>
        <begin position="40"/>
        <end position="312"/>
    </location>
</feature>
<dbReference type="Gene3D" id="3.40.50.300">
    <property type="entry name" value="P-loop containing nucleotide triphosphate hydrolases"/>
    <property type="match status" value="2"/>
</dbReference>
<evidence type="ECO:0000259" key="11">
    <source>
        <dbReference type="PROSITE" id="PS50893"/>
    </source>
</evidence>
<feature type="transmembrane region" description="Helical" evidence="10">
    <location>
        <begin position="639"/>
        <end position="661"/>
    </location>
</feature>
<keyword evidence="4 10" id="KW-0812">Transmembrane</keyword>
<feature type="transmembrane region" description="Helical" evidence="10">
    <location>
        <begin position="1207"/>
        <end position="1226"/>
    </location>
</feature>
<dbReference type="Gramene" id="AUR62004594-RA">
    <property type="protein sequence ID" value="AUR62004594-RA:cds"/>
    <property type="gene ID" value="AUR62004594"/>
</dbReference>
<dbReference type="PROSITE" id="PS00211">
    <property type="entry name" value="ABC_TRANSPORTER_1"/>
    <property type="match status" value="1"/>
</dbReference>
<feature type="domain" description="ABC transporter" evidence="11">
    <location>
        <begin position="715"/>
        <end position="966"/>
    </location>
</feature>
<feature type="transmembrane region" description="Helical" evidence="10">
    <location>
        <begin position="410"/>
        <end position="431"/>
    </location>
</feature>
<sequence length="1289" mass="146622">MRLPTYTSIRKGLLRLVIDDGKVDIKEIDLQKLGKQEKKVLIESLLKGIQEDTENFLRKLRDRIDRMTLLLGPPDSGKTTLLQALAGKLDEDLKVTGMITYNGHELTEINPHRTSAYISQHDLHFGEMTVRETLDFSGRCLGVGTRYKLLEELLRQEKQSGITPDLDIDVFMKAIAIPGQESGLITDYVLKLLGLDICADTMVGDEMRRGISGGEKKRLTLGEMLVGPTKVFLMDEISTGLDSSTTFRICKNLRDIVHMLDVTMIISLLQPNPETYDLFDDIILLIEGHIVYQGSCEDVLEFFDYMGFKCPERKEVVDFLLEVTSKKDQAQYWSPKNQSSHKFISAHEFAQAFKSFRIGQRLASELCIPYDSKSKAMQSDLSKELYGTSSWKLLKACFAREWTLMKRNSFVYVFKTTQLTIMSLITMTVFLRTTMHHETVADGGKYLGALFFSLMNMMFNGMAEFPMTVLSLSVFYKQRDLFFYPAWAYALPVCVLRIPLSFVDSTIWTVITYYTIGFAPAISRFFCHWLALFCTNLMAMSLFRLLGAVGRTMVIASTICTLTLLSVFVLGGFIIAKDDIAPWMKWAYYLSPMMYGQNAIVINEFLDKRWSTPNMDSRINEQTIGKVILSSRGFFKQQYWFWICIGALLGFFLIFNLFYILSLTYLNPISHSRTIPLDDDDEVQKKVTLVKSNSSSFVNGASKRGMVLHFQPLSLTFNHVNYYVDTSAEMKGKGYNEDRLQLLNDVSGAFRPGIMTALVGVSGAGKTTLMDVLAGRKTGGHIEGSIKISGYPKNQATFARISGYCEQNDIHSPHVTVYESLLYSGWLRLSAEVDTTARKLFVDEVMDLVELKPLKDALVGLPGVNGLLIEQRKRLTVAVELVANPSIIFMDEPTSGLDARAAAIVMRTVRNTVDTGRTVVCTIHQPSINIFEAFDEAIPGVPKIKDGYNPATWVLDITSPEVESQLEVDFANNYANSSLYQRNQELIRELITPAPNSNDLHFPTEYSQPYLVQFKACFWKQYWSYWRNSEYNLARFAMTIFIGLVFGVLFWNQGGKISKEQDLMNLLGAMYSAVLFLGGTNTSAVQAVVATERTIFYREKAARMYSALPYTFAQVAIEAIYNVIQTLVYTLILYCMIGFEWNIEKFLYFYFFILMCFLYFTLYGMMLVSLSPGHQISAIIMNFFLGFWNIFAGFLIPRPQIPIWWRWFYWASPVSLTLYGLVTSQVGDIESTLLVPGGSNNISVKVFLKEYFGYDYEFLPYIVVAHLGWVLFFVFGFAYGMNFMNFQKR</sequence>
<dbReference type="InterPro" id="IPR043926">
    <property type="entry name" value="ABCG_dom"/>
</dbReference>
<dbReference type="PROSITE" id="PS50893">
    <property type="entry name" value="ABC_TRANSPORTER_2"/>
    <property type="match status" value="2"/>
</dbReference>
<keyword evidence="6" id="KW-0547">Nucleotide-binding</keyword>
<evidence type="ECO:0000256" key="9">
    <source>
        <dbReference type="ARBA" id="ARBA00023136"/>
    </source>
</evidence>
<feature type="transmembrane region" description="Helical" evidence="10">
    <location>
        <begin position="553"/>
        <end position="576"/>
    </location>
</feature>
<feature type="transmembrane region" description="Helical" evidence="10">
    <location>
        <begin position="1147"/>
        <end position="1170"/>
    </location>
</feature>
<dbReference type="InterPro" id="IPR013581">
    <property type="entry name" value="PDR_assoc"/>
</dbReference>
<dbReference type="InterPro" id="IPR017871">
    <property type="entry name" value="ABC_transporter-like_CS"/>
</dbReference>
<dbReference type="GO" id="GO:0140359">
    <property type="term" value="F:ABC-type transporter activity"/>
    <property type="evidence" value="ECO:0007669"/>
    <property type="project" value="InterPro"/>
</dbReference>
<dbReference type="InterPro" id="IPR013525">
    <property type="entry name" value="ABC2_TM"/>
</dbReference>
<evidence type="ECO:0000256" key="8">
    <source>
        <dbReference type="ARBA" id="ARBA00022989"/>
    </source>
</evidence>
<dbReference type="SMART" id="SM00382">
    <property type="entry name" value="AAA"/>
    <property type="match status" value="2"/>
</dbReference>
<feature type="transmembrane region" description="Helical" evidence="10">
    <location>
        <begin position="443"/>
        <end position="460"/>
    </location>
</feature>
<dbReference type="InterPro" id="IPR003593">
    <property type="entry name" value="AAA+_ATPase"/>
</dbReference>
<evidence type="ECO:0000256" key="3">
    <source>
        <dbReference type="ARBA" id="ARBA00022448"/>
    </source>
</evidence>
<feature type="transmembrane region" description="Helical" evidence="10">
    <location>
        <begin position="1258"/>
        <end position="1279"/>
    </location>
</feature>
<evidence type="ECO:0000256" key="5">
    <source>
        <dbReference type="ARBA" id="ARBA00022737"/>
    </source>
</evidence>